<accession>A0A4D9D507</accession>
<dbReference type="PANTHER" id="PTHR36451">
    <property type="entry name" value="PAPS-DEPENDENT SULFOTRANSFERASE STF3"/>
    <property type="match status" value="1"/>
</dbReference>
<feature type="region of interest" description="Disordered" evidence="1">
    <location>
        <begin position="1"/>
        <end position="67"/>
    </location>
</feature>
<evidence type="ECO:0000256" key="1">
    <source>
        <dbReference type="SAM" id="MobiDB-lite"/>
    </source>
</evidence>
<dbReference type="InterPro" id="IPR027417">
    <property type="entry name" value="P-loop_NTPase"/>
</dbReference>
<name>A0A4D9D507_9STRA</name>
<keyword evidence="2" id="KW-1133">Transmembrane helix</keyword>
<feature type="transmembrane region" description="Helical" evidence="2">
    <location>
        <begin position="125"/>
        <end position="143"/>
    </location>
</feature>
<dbReference type="SUPFAM" id="SSF52540">
    <property type="entry name" value="P-loop containing nucleoside triphosphate hydrolases"/>
    <property type="match status" value="1"/>
</dbReference>
<keyword evidence="2" id="KW-0472">Membrane</keyword>
<keyword evidence="4" id="KW-1185">Reference proteome</keyword>
<feature type="transmembrane region" description="Helical" evidence="2">
    <location>
        <begin position="100"/>
        <end position="119"/>
    </location>
</feature>
<organism evidence="3 4">
    <name type="scientific">Nannochloropsis salina CCMP1776</name>
    <dbReference type="NCBI Taxonomy" id="1027361"/>
    <lineage>
        <taxon>Eukaryota</taxon>
        <taxon>Sar</taxon>
        <taxon>Stramenopiles</taxon>
        <taxon>Ochrophyta</taxon>
        <taxon>Eustigmatophyceae</taxon>
        <taxon>Eustigmatales</taxon>
        <taxon>Monodopsidaceae</taxon>
        <taxon>Microchloropsis</taxon>
        <taxon>Microchloropsis salina</taxon>
    </lineage>
</organism>
<dbReference type="AlphaFoldDB" id="A0A4D9D507"/>
<dbReference type="Proteomes" id="UP000355283">
    <property type="component" value="Unassembled WGS sequence"/>
</dbReference>
<dbReference type="PANTHER" id="PTHR36451:SF1">
    <property type="entry name" value="OMEGA-HYDROXY-BETA-DIHYDROMENAQUINONE-9 SULFOTRANSFERASE STF3"/>
    <property type="match status" value="1"/>
</dbReference>
<dbReference type="EMBL" id="SDOX01000019">
    <property type="protein sequence ID" value="TFJ84525.1"/>
    <property type="molecule type" value="Genomic_DNA"/>
</dbReference>
<gene>
    <name evidence="3" type="ORF">NSK_004510</name>
</gene>
<proteinExistence type="predicted"/>
<dbReference type="Gene3D" id="3.40.50.300">
    <property type="entry name" value="P-loop containing nucleotide triphosphate hydrolases"/>
    <property type="match status" value="1"/>
</dbReference>
<keyword evidence="2" id="KW-0812">Transmembrane</keyword>
<dbReference type="Pfam" id="PF13469">
    <property type="entry name" value="Sulfotransfer_3"/>
    <property type="match status" value="1"/>
</dbReference>
<feature type="transmembrane region" description="Helical" evidence="2">
    <location>
        <begin position="181"/>
        <end position="200"/>
    </location>
</feature>
<dbReference type="OrthoDB" id="429813at2759"/>
<reference evidence="3 4" key="1">
    <citation type="submission" date="2019-01" db="EMBL/GenBank/DDBJ databases">
        <title>Nuclear Genome Assembly of the Microalgal Biofuel strain Nannochloropsis salina CCMP1776.</title>
        <authorList>
            <person name="Hovde B."/>
        </authorList>
    </citation>
    <scope>NUCLEOTIDE SEQUENCE [LARGE SCALE GENOMIC DNA]</scope>
    <source>
        <strain evidence="3 4">CCMP1776</strain>
    </source>
</reference>
<evidence type="ECO:0000313" key="3">
    <source>
        <dbReference type="EMBL" id="TFJ84525.1"/>
    </source>
</evidence>
<comment type="caution">
    <text evidence="3">The sequence shown here is derived from an EMBL/GenBank/DDBJ whole genome shotgun (WGS) entry which is preliminary data.</text>
</comment>
<evidence type="ECO:0000313" key="4">
    <source>
        <dbReference type="Proteomes" id="UP000355283"/>
    </source>
</evidence>
<evidence type="ECO:0000256" key="2">
    <source>
        <dbReference type="SAM" id="Phobius"/>
    </source>
</evidence>
<dbReference type="InterPro" id="IPR052736">
    <property type="entry name" value="Stf3_sulfotransferase"/>
</dbReference>
<evidence type="ECO:0008006" key="5">
    <source>
        <dbReference type="Google" id="ProtNLM"/>
    </source>
</evidence>
<sequence length="538" mass="61391">MNDGTVVPTASGTSPSYDRGGAASDESKPSDLSNGGGGSHPLPSAVPPTRGQGNIKEDPSADENPVDKAPLVYYPTGEADKKAGEGGHKKKRPVTAMKKAYIALRKFTVAIGLAALAIFVYMPVILKIIVGLFILFILSLIYLPRSVKHRWEVKFMVAQGWTLRQWFVYLARHNFVVDPIYWHRALFITVISTFTSFVWAPKEEKEYPEETIRATTIQQPPLFILGHFRSGTTRLHELMSKDDRFVAPTVYQCFAPRVFLHREEAISEQFGKLQMRRPMDSVKVRMESPQEDEFGLVNLCGLSPYMGAIFARAERIKNTYFQYLSFKEASAEEVARWKDAVVFFYKKVLFKKQDKRLILKSPAHTARLKLLHELFPDAKFIHISRNPFEVYQSTSKLFMDLLIQWNLQYVDYLGDIQSHPEDTELHRSILQLYGGIYDSFFQDLDELGLGKDVLTYVKYEDLMRSPVGVVEKIYKDLQLGNFENVQPLLLEATAKDGDFRRNAHPNISANVKNDVRTRLARYFTEFGYETEHGTSVSQ</sequence>
<protein>
    <recommendedName>
        <fullName evidence="5">Sulfotransferase domain-containing protein</fullName>
    </recommendedName>
</protein>